<dbReference type="Proteomes" id="UP000597444">
    <property type="component" value="Unassembled WGS sequence"/>
</dbReference>
<keyword evidence="2" id="KW-1185">Reference proteome</keyword>
<organism evidence="1 2">
    <name type="scientific">Reticulibacter mediterranei</name>
    <dbReference type="NCBI Taxonomy" id="2778369"/>
    <lineage>
        <taxon>Bacteria</taxon>
        <taxon>Bacillati</taxon>
        <taxon>Chloroflexota</taxon>
        <taxon>Ktedonobacteria</taxon>
        <taxon>Ktedonobacterales</taxon>
        <taxon>Reticulibacteraceae</taxon>
        <taxon>Reticulibacter</taxon>
    </lineage>
</organism>
<reference evidence="1" key="1">
    <citation type="submission" date="2020-10" db="EMBL/GenBank/DDBJ databases">
        <title>Taxonomic study of unclassified bacteria belonging to the class Ktedonobacteria.</title>
        <authorList>
            <person name="Yabe S."/>
            <person name="Wang C.M."/>
            <person name="Zheng Y."/>
            <person name="Sakai Y."/>
            <person name="Cavaletti L."/>
            <person name="Monciardini P."/>
            <person name="Donadio S."/>
        </authorList>
    </citation>
    <scope>NUCLEOTIDE SEQUENCE</scope>
    <source>
        <strain evidence="1">ID150040</strain>
    </source>
</reference>
<dbReference type="EMBL" id="BNJK01000002">
    <property type="protein sequence ID" value="GHO97803.1"/>
    <property type="molecule type" value="Genomic_DNA"/>
</dbReference>
<evidence type="ECO:0000313" key="2">
    <source>
        <dbReference type="Proteomes" id="UP000597444"/>
    </source>
</evidence>
<comment type="caution">
    <text evidence="1">The sequence shown here is derived from an EMBL/GenBank/DDBJ whole genome shotgun (WGS) entry which is preliminary data.</text>
</comment>
<accession>A0A8J3IPG9</accession>
<protein>
    <submittedName>
        <fullName evidence="1">Uncharacterized protein</fullName>
    </submittedName>
</protein>
<dbReference type="AlphaFoldDB" id="A0A8J3IPG9"/>
<gene>
    <name evidence="1" type="ORF">KSF_078510</name>
</gene>
<proteinExistence type="predicted"/>
<dbReference type="RefSeq" id="WP_220208584.1">
    <property type="nucleotide sequence ID" value="NZ_BNJK01000002.1"/>
</dbReference>
<name>A0A8J3IPG9_9CHLR</name>
<sequence>MTGWKRVMAAIALLLCGAIFPFAGASILLPVGLAIAAFSYQRIARNSKNARIIRT</sequence>
<evidence type="ECO:0000313" key="1">
    <source>
        <dbReference type="EMBL" id="GHO97803.1"/>
    </source>
</evidence>